<dbReference type="PROSITE" id="PS51257">
    <property type="entry name" value="PROKAR_LIPOPROTEIN"/>
    <property type="match status" value="1"/>
</dbReference>
<dbReference type="eggNOG" id="COG3544">
    <property type="taxonomic scope" value="Bacteria"/>
</dbReference>
<name>W7IK99_9PSEU</name>
<dbReference type="Gene3D" id="1.20.1260.10">
    <property type="match status" value="1"/>
</dbReference>
<feature type="domain" description="DUF305" evidence="2">
    <location>
        <begin position="63"/>
        <end position="210"/>
    </location>
</feature>
<organism evidence="3 4">
    <name type="scientific">Actinokineospora spheciospongiae</name>
    <dbReference type="NCBI Taxonomy" id="909613"/>
    <lineage>
        <taxon>Bacteria</taxon>
        <taxon>Bacillati</taxon>
        <taxon>Actinomycetota</taxon>
        <taxon>Actinomycetes</taxon>
        <taxon>Pseudonocardiales</taxon>
        <taxon>Pseudonocardiaceae</taxon>
        <taxon>Actinokineospora</taxon>
    </lineage>
</organism>
<dbReference type="PANTHER" id="PTHR36933">
    <property type="entry name" value="SLL0788 PROTEIN"/>
    <property type="match status" value="1"/>
</dbReference>
<dbReference type="InterPro" id="IPR005183">
    <property type="entry name" value="DUF305_CopM-like"/>
</dbReference>
<dbReference type="InterPro" id="IPR012347">
    <property type="entry name" value="Ferritin-like"/>
</dbReference>
<dbReference type="EMBL" id="AYXG01000121">
    <property type="protein sequence ID" value="EWC61275.1"/>
    <property type="molecule type" value="Genomic_DNA"/>
</dbReference>
<dbReference type="PANTHER" id="PTHR36933:SF1">
    <property type="entry name" value="SLL0788 PROTEIN"/>
    <property type="match status" value="1"/>
</dbReference>
<accession>A0A8E2X0S3</accession>
<dbReference type="STRING" id="909613.UO65_3426"/>
<keyword evidence="1" id="KW-0732">Signal</keyword>
<gene>
    <name evidence="3" type="ORF">UO65_3426</name>
</gene>
<evidence type="ECO:0000313" key="3">
    <source>
        <dbReference type="EMBL" id="EWC61275.1"/>
    </source>
</evidence>
<sequence length="212" mass="22410">MRWRLVAACAAALAGLTGAAGCTADEAPANPVVQPGLPGEGNRTLSAEEAASNAAATPPNEADHTYVRDMVAHHRQALVMTALVPDRGADPTVKAFATRIADTQGPEVDMMNRWLTRHGQPEVTEHEGHGGHEHHAMPGMATDEQLAALAAASGPAFDRLFLELMIRHHEGAISMADTVRRSGSDVLVQEMADNVVAEQSDEVARMRGMLGA</sequence>
<feature type="chain" id="PRO_5044489802" evidence="1">
    <location>
        <begin position="20"/>
        <end position="212"/>
    </location>
</feature>
<dbReference type="Proteomes" id="UP000019277">
    <property type="component" value="Unassembled WGS sequence"/>
</dbReference>
<dbReference type="AlphaFoldDB" id="W7IK99"/>
<keyword evidence="3" id="KW-0449">Lipoprotein</keyword>
<protein>
    <submittedName>
        <fullName evidence="3">Putative lipoprotein</fullName>
    </submittedName>
</protein>
<dbReference type="Pfam" id="PF03713">
    <property type="entry name" value="DUF305"/>
    <property type="match status" value="1"/>
</dbReference>
<keyword evidence="4" id="KW-1185">Reference proteome</keyword>
<dbReference type="PATRIC" id="fig|909613.9.peg.3427"/>
<proteinExistence type="predicted"/>
<evidence type="ECO:0000259" key="2">
    <source>
        <dbReference type="Pfam" id="PF03713"/>
    </source>
</evidence>
<reference evidence="3 4" key="1">
    <citation type="journal article" date="2014" name="Genome Announc.">
        <title>Draft Genome Sequence of the Antitrypanosomally Active Sponge-Associated Bacterium Actinokineospora sp. Strain EG49.</title>
        <authorList>
            <person name="Harjes J."/>
            <person name="Ryu T."/>
            <person name="Abdelmohsen U.R."/>
            <person name="Moitinho-Silva L."/>
            <person name="Horn H."/>
            <person name="Ravasi T."/>
            <person name="Hentschel U."/>
        </authorList>
    </citation>
    <scope>NUCLEOTIDE SEQUENCE [LARGE SCALE GENOMIC DNA]</scope>
    <source>
        <strain evidence="3 4">EG49</strain>
    </source>
</reference>
<feature type="signal peptide" evidence="1">
    <location>
        <begin position="1"/>
        <end position="19"/>
    </location>
</feature>
<evidence type="ECO:0000256" key="1">
    <source>
        <dbReference type="SAM" id="SignalP"/>
    </source>
</evidence>
<comment type="caution">
    <text evidence="3">The sequence shown here is derived from an EMBL/GenBank/DDBJ whole genome shotgun (WGS) entry which is preliminary data.</text>
</comment>
<evidence type="ECO:0000313" key="4">
    <source>
        <dbReference type="Proteomes" id="UP000019277"/>
    </source>
</evidence>
<dbReference type="RefSeq" id="WP_035283550.1">
    <property type="nucleotide sequence ID" value="NZ_AYXG01000121.1"/>
</dbReference>
<accession>W7IK99</accession>